<proteinExistence type="predicted"/>
<dbReference type="EMBL" id="FPBP01000009">
    <property type="protein sequence ID" value="SFU81820.1"/>
    <property type="molecule type" value="Genomic_DNA"/>
</dbReference>
<feature type="domain" description="Integrase catalytic" evidence="1">
    <location>
        <begin position="1"/>
        <end position="130"/>
    </location>
</feature>
<evidence type="ECO:0000259" key="1">
    <source>
        <dbReference type="PROSITE" id="PS50994"/>
    </source>
</evidence>
<dbReference type="Proteomes" id="UP000198693">
    <property type="component" value="Unassembled WGS sequence"/>
</dbReference>
<dbReference type="SUPFAM" id="SSF53098">
    <property type="entry name" value="Ribonuclease H-like"/>
    <property type="match status" value="1"/>
</dbReference>
<evidence type="ECO:0000313" key="3">
    <source>
        <dbReference type="Proteomes" id="UP000198693"/>
    </source>
</evidence>
<gene>
    <name evidence="2" type="ORF">SAMN04487955_109184</name>
</gene>
<dbReference type="GO" id="GO:0015074">
    <property type="term" value="P:DNA integration"/>
    <property type="evidence" value="ECO:0007669"/>
    <property type="project" value="InterPro"/>
</dbReference>
<dbReference type="STRING" id="463301.SAMN04487955_109184"/>
<sequence>MAFGTLYPDETGWSACNALLDAVRYYRGFGVRFSRVLTDNSGCYKSRVFRRLCRRLGLTHKRTPAIYPTRTNGKAERFIQTALREWAYARSYESSEQRGQKLLAWLHQYNWHRPHASLDYHPPVSRLGLSVNNLVGLHT</sequence>
<organism evidence="2 3">
    <name type="scientific">Halomonas korlensis</name>
    <dbReference type="NCBI Taxonomy" id="463301"/>
    <lineage>
        <taxon>Bacteria</taxon>
        <taxon>Pseudomonadati</taxon>
        <taxon>Pseudomonadota</taxon>
        <taxon>Gammaproteobacteria</taxon>
        <taxon>Oceanospirillales</taxon>
        <taxon>Halomonadaceae</taxon>
        <taxon>Halomonas</taxon>
    </lineage>
</organism>
<accession>A0A1I7J9F4</accession>
<dbReference type="InterPro" id="IPR001584">
    <property type="entry name" value="Integrase_cat-core"/>
</dbReference>
<dbReference type="AlphaFoldDB" id="A0A1I7J9F4"/>
<dbReference type="InterPro" id="IPR036397">
    <property type="entry name" value="RNaseH_sf"/>
</dbReference>
<protein>
    <submittedName>
        <fullName evidence="2">Integrase core domain-containing protein</fullName>
    </submittedName>
</protein>
<dbReference type="PROSITE" id="PS50994">
    <property type="entry name" value="INTEGRASE"/>
    <property type="match status" value="1"/>
</dbReference>
<dbReference type="GO" id="GO:0003676">
    <property type="term" value="F:nucleic acid binding"/>
    <property type="evidence" value="ECO:0007669"/>
    <property type="project" value="InterPro"/>
</dbReference>
<dbReference type="InterPro" id="IPR012337">
    <property type="entry name" value="RNaseH-like_sf"/>
</dbReference>
<reference evidence="3" key="1">
    <citation type="submission" date="2016-10" db="EMBL/GenBank/DDBJ databases">
        <authorList>
            <person name="Varghese N."/>
            <person name="Submissions S."/>
        </authorList>
    </citation>
    <scope>NUCLEOTIDE SEQUENCE [LARGE SCALE GENOMIC DNA]</scope>
    <source>
        <strain evidence="3">CGMCC 1.6981</strain>
    </source>
</reference>
<name>A0A1I7J9F4_9GAMM</name>
<dbReference type="Pfam" id="PF13683">
    <property type="entry name" value="rve_3"/>
    <property type="match status" value="1"/>
</dbReference>
<dbReference type="Gene3D" id="3.30.420.10">
    <property type="entry name" value="Ribonuclease H-like superfamily/Ribonuclease H"/>
    <property type="match status" value="1"/>
</dbReference>
<keyword evidence="3" id="KW-1185">Reference proteome</keyword>
<evidence type="ECO:0000313" key="2">
    <source>
        <dbReference type="EMBL" id="SFU81820.1"/>
    </source>
</evidence>